<comment type="caution">
    <text evidence="1">The sequence shown here is derived from an EMBL/GenBank/DDBJ whole genome shotgun (WGS) entry which is preliminary data.</text>
</comment>
<reference evidence="1" key="1">
    <citation type="submission" date="2023-08" db="EMBL/GenBank/DDBJ databases">
        <title>Genomic characterization of piscicolin 126 produced by Carnobacterium maltaromaticum CM22 strain isolated from salmon (Salmo salar).</title>
        <authorList>
            <person name="Gonzalez-Gragera E."/>
            <person name="Garcia-Lopez J.D."/>
            <person name="Teso-Perez C."/>
            <person name="Gimenez-Hernandez I."/>
            <person name="Peralta-Sanchez J.M."/>
            <person name="Valdivia E."/>
            <person name="Montalban-Lopez M."/>
            <person name="Martin-Platero A.M."/>
            <person name="Banos A."/>
            <person name="Martinez-Bueno M."/>
        </authorList>
    </citation>
    <scope>NUCLEOTIDE SEQUENCE</scope>
    <source>
        <strain evidence="1">CM22</strain>
    </source>
</reference>
<dbReference type="SUPFAM" id="SSF52317">
    <property type="entry name" value="Class I glutamine amidotransferase-like"/>
    <property type="match status" value="1"/>
</dbReference>
<dbReference type="CDD" id="cd01745">
    <property type="entry name" value="GATase1_2"/>
    <property type="match status" value="1"/>
</dbReference>
<dbReference type="GO" id="GO:0033969">
    <property type="term" value="F:gamma-glutamyl-gamma-aminobutyrate hydrolase activity"/>
    <property type="evidence" value="ECO:0007669"/>
    <property type="project" value="TreeGrafter"/>
</dbReference>
<evidence type="ECO:0000313" key="1">
    <source>
        <dbReference type="EMBL" id="MDZ5760178.1"/>
    </source>
</evidence>
<dbReference type="Pfam" id="PF07722">
    <property type="entry name" value="Peptidase_C26"/>
    <property type="match status" value="1"/>
</dbReference>
<dbReference type="PANTHER" id="PTHR43235">
    <property type="entry name" value="GLUTAMINE AMIDOTRANSFERASE PB2B2.05-RELATED"/>
    <property type="match status" value="1"/>
</dbReference>
<dbReference type="InterPro" id="IPR029062">
    <property type="entry name" value="Class_I_gatase-like"/>
</dbReference>
<dbReference type="GO" id="GO:0006598">
    <property type="term" value="P:polyamine catabolic process"/>
    <property type="evidence" value="ECO:0007669"/>
    <property type="project" value="TreeGrafter"/>
</dbReference>
<dbReference type="Gene3D" id="3.40.50.880">
    <property type="match status" value="1"/>
</dbReference>
<evidence type="ECO:0000313" key="2">
    <source>
        <dbReference type="Proteomes" id="UP001290462"/>
    </source>
</evidence>
<keyword evidence="1" id="KW-0378">Hydrolase</keyword>
<protein>
    <submittedName>
        <fullName evidence="1">Gamma-glutamyl-gamma-aminobutyrate hydrolase family protein</fullName>
    </submittedName>
</protein>
<dbReference type="EMBL" id="JAVBVO010000005">
    <property type="protein sequence ID" value="MDZ5760178.1"/>
    <property type="molecule type" value="Genomic_DNA"/>
</dbReference>
<gene>
    <name evidence="1" type="ORF">RAK27_16190</name>
</gene>
<organism evidence="1 2">
    <name type="scientific">Carnobacterium maltaromaticum</name>
    <name type="common">Carnobacterium piscicola</name>
    <dbReference type="NCBI Taxonomy" id="2751"/>
    <lineage>
        <taxon>Bacteria</taxon>
        <taxon>Bacillati</taxon>
        <taxon>Bacillota</taxon>
        <taxon>Bacilli</taxon>
        <taxon>Lactobacillales</taxon>
        <taxon>Carnobacteriaceae</taxon>
        <taxon>Carnobacterium</taxon>
    </lineage>
</organism>
<dbReference type="PROSITE" id="PS51273">
    <property type="entry name" value="GATASE_TYPE_1"/>
    <property type="match status" value="1"/>
</dbReference>
<proteinExistence type="predicted"/>
<sequence>MRMIGISSNLLTTPLPDTITNQRYHLSTDYIRSVVEAGGLPMILPQLNKKAAKEIVQKIDGLILSGGLDVHPSTYQQQIQDESYSYSVERDQYELALLKEALKQNKPVLGICRGAQLINSAFGGNLVADIEAKLPKSKTKHIQELEPEKGTHGITICQNSILYRILKEPSLVVNSFHHQAVNQVGKGLKASSWTEDGLIESIEGTEFKFLIGVQWHPEIMSGNDLASQLLFQRFVEATK</sequence>
<name>A0AAW9JX67_CARML</name>
<dbReference type="PANTHER" id="PTHR43235:SF1">
    <property type="entry name" value="GLUTAMINE AMIDOTRANSFERASE PB2B2.05-RELATED"/>
    <property type="match status" value="1"/>
</dbReference>
<dbReference type="Proteomes" id="UP001290462">
    <property type="component" value="Unassembled WGS sequence"/>
</dbReference>
<dbReference type="InterPro" id="IPR044668">
    <property type="entry name" value="PuuD-like"/>
</dbReference>
<dbReference type="RefSeq" id="WP_322809612.1">
    <property type="nucleotide sequence ID" value="NZ_JAVBVO010000005.1"/>
</dbReference>
<dbReference type="InterPro" id="IPR011697">
    <property type="entry name" value="Peptidase_C26"/>
</dbReference>
<dbReference type="GO" id="GO:0005829">
    <property type="term" value="C:cytosol"/>
    <property type="evidence" value="ECO:0007669"/>
    <property type="project" value="TreeGrafter"/>
</dbReference>
<dbReference type="AlphaFoldDB" id="A0AAW9JX67"/>
<accession>A0AAW9JX67</accession>